<dbReference type="eggNOG" id="COG0388">
    <property type="taxonomic scope" value="Bacteria"/>
</dbReference>
<evidence type="ECO:0000259" key="2">
    <source>
        <dbReference type="PROSITE" id="PS50263"/>
    </source>
</evidence>
<dbReference type="PANTHER" id="PTHR23088:SF27">
    <property type="entry name" value="DEAMINATED GLUTATHIONE AMIDASE"/>
    <property type="match status" value="1"/>
</dbReference>
<gene>
    <name evidence="3" type="ORF">BA70_18245</name>
</gene>
<dbReference type="PROSITE" id="PS01227">
    <property type="entry name" value="UPF0012"/>
    <property type="match status" value="1"/>
</dbReference>
<dbReference type="InterPro" id="IPR036526">
    <property type="entry name" value="C-N_Hydrolase_sf"/>
</dbReference>
<proteinExistence type="inferred from homology"/>
<dbReference type="EMBL" id="JOTP01000007">
    <property type="protein sequence ID" value="KEP26825.1"/>
    <property type="molecule type" value="Genomic_DNA"/>
</dbReference>
<name>A0A081LC49_9BACI</name>
<evidence type="ECO:0000256" key="1">
    <source>
        <dbReference type="ARBA" id="ARBA00010613"/>
    </source>
</evidence>
<evidence type="ECO:0000313" key="3">
    <source>
        <dbReference type="EMBL" id="KEP26825.1"/>
    </source>
</evidence>
<reference evidence="3 4" key="1">
    <citation type="submission" date="2012-09" db="EMBL/GenBank/DDBJ databases">
        <title>Genome Sequence of Bacillus sp. DW5-4.</title>
        <authorList>
            <person name="Lai Q."/>
            <person name="Liu Y."/>
            <person name="Shao Z."/>
        </authorList>
    </citation>
    <scope>NUCLEOTIDE SEQUENCE [LARGE SCALE GENOMIC DNA]</scope>
    <source>
        <strain evidence="3 4">DW5-4</strain>
    </source>
</reference>
<dbReference type="PROSITE" id="PS50263">
    <property type="entry name" value="CN_HYDROLASE"/>
    <property type="match status" value="1"/>
</dbReference>
<dbReference type="SUPFAM" id="SSF56317">
    <property type="entry name" value="Carbon-nitrogen hydrolase"/>
    <property type="match status" value="1"/>
</dbReference>
<comment type="caution">
    <text evidence="3">The sequence shown here is derived from an EMBL/GenBank/DDBJ whole genome shotgun (WGS) entry which is preliminary data.</text>
</comment>
<protein>
    <submittedName>
        <fullName evidence="3">Nitrilase</fullName>
    </submittedName>
</protein>
<comment type="similarity">
    <text evidence="1">Belongs to the carbon-nitrogen hydrolase superfamily. NIT1/NIT2 family.</text>
</comment>
<keyword evidence="4" id="KW-1185">Reference proteome</keyword>
<accession>A0A081LC49</accession>
<dbReference type="AlphaFoldDB" id="A0A081LC49"/>
<evidence type="ECO:0000313" key="4">
    <source>
        <dbReference type="Proteomes" id="UP000028091"/>
    </source>
</evidence>
<dbReference type="RefSeq" id="WP_034320691.1">
    <property type="nucleotide sequence ID" value="NZ_JAVIKA010000007.1"/>
</dbReference>
<dbReference type="Gene3D" id="3.60.110.10">
    <property type="entry name" value="Carbon-nitrogen hydrolase"/>
    <property type="match status" value="1"/>
</dbReference>
<sequence length="261" mass="30086">MKIALIQMDVQIGEPKVNFQKAEAFLEEAVREQPDLIILPEMWNTGYALEQADQLADVNGERTKQLFSSFARKHQVYLIAGSILNKRTENKDTTNTMYVFNRQGELVLDYNKIHLFRLMDEHNYLTAGDQLGLFDYGEDVKIGAMICYDLRFPQLSRTLVNKGAKVLVNTAQWPSARVDHWRSLLIARAIENQSFMIAVNRTGTSRDTEFPGHSMVIDPLGRILLETSHDEDIYYAEIELELVDEVRQQIPVMTDQRLDLY</sequence>
<dbReference type="OrthoDB" id="9811121at2"/>
<dbReference type="InterPro" id="IPR001110">
    <property type="entry name" value="UPF0012_CS"/>
</dbReference>
<dbReference type="Proteomes" id="UP000028091">
    <property type="component" value="Unassembled WGS sequence"/>
</dbReference>
<dbReference type="PANTHER" id="PTHR23088">
    <property type="entry name" value="NITRILASE-RELATED"/>
    <property type="match status" value="1"/>
</dbReference>
<organism evidence="3 4">
    <name type="scientific">Bacillus zhangzhouensis</name>
    <dbReference type="NCBI Taxonomy" id="1178540"/>
    <lineage>
        <taxon>Bacteria</taxon>
        <taxon>Bacillati</taxon>
        <taxon>Bacillota</taxon>
        <taxon>Bacilli</taxon>
        <taxon>Bacillales</taxon>
        <taxon>Bacillaceae</taxon>
        <taxon>Bacillus</taxon>
    </lineage>
</organism>
<feature type="domain" description="CN hydrolase" evidence="2">
    <location>
        <begin position="1"/>
        <end position="240"/>
    </location>
</feature>
<dbReference type="InterPro" id="IPR003010">
    <property type="entry name" value="C-N_Hydrolase"/>
</dbReference>
<dbReference type="CDD" id="cd07583">
    <property type="entry name" value="nitrilase_5"/>
    <property type="match status" value="1"/>
</dbReference>
<dbReference type="Pfam" id="PF00795">
    <property type="entry name" value="CN_hydrolase"/>
    <property type="match status" value="1"/>
</dbReference>